<evidence type="ECO:0000313" key="6">
    <source>
        <dbReference type="EMBL" id="REH42076.1"/>
    </source>
</evidence>
<comment type="similarity">
    <text evidence="1">Belongs to the peptidase C40 family.</text>
</comment>
<evidence type="ECO:0000256" key="1">
    <source>
        <dbReference type="ARBA" id="ARBA00007074"/>
    </source>
</evidence>
<keyword evidence="3 6" id="KW-0378">Hydrolase</keyword>
<dbReference type="EMBL" id="QUNO01000011">
    <property type="protein sequence ID" value="REH42076.1"/>
    <property type="molecule type" value="Genomic_DNA"/>
</dbReference>
<dbReference type="AlphaFoldDB" id="A0A3E0HCA0"/>
<evidence type="ECO:0000256" key="3">
    <source>
        <dbReference type="ARBA" id="ARBA00022801"/>
    </source>
</evidence>
<evidence type="ECO:0000313" key="7">
    <source>
        <dbReference type="Proteomes" id="UP000256269"/>
    </source>
</evidence>
<dbReference type="InterPro" id="IPR051794">
    <property type="entry name" value="PG_Endopeptidase_C40"/>
</dbReference>
<name>A0A3E0HCA0_9PSEU</name>
<dbReference type="SUPFAM" id="SSF54001">
    <property type="entry name" value="Cysteine proteinases"/>
    <property type="match status" value="1"/>
</dbReference>
<dbReference type="PROSITE" id="PS51935">
    <property type="entry name" value="NLPC_P60"/>
    <property type="match status" value="1"/>
</dbReference>
<feature type="domain" description="NlpC/P60" evidence="5">
    <location>
        <begin position="212"/>
        <end position="337"/>
    </location>
</feature>
<organism evidence="6 7">
    <name type="scientific">Kutzneria buriramensis</name>
    <dbReference type="NCBI Taxonomy" id="1045776"/>
    <lineage>
        <taxon>Bacteria</taxon>
        <taxon>Bacillati</taxon>
        <taxon>Actinomycetota</taxon>
        <taxon>Actinomycetes</taxon>
        <taxon>Pseudonocardiales</taxon>
        <taxon>Pseudonocardiaceae</taxon>
        <taxon>Kutzneria</taxon>
    </lineage>
</organism>
<dbReference type="PANTHER" id="PTHR47359:SF3">
    <property type="entry name" value="NLP_P60 DOMAIN-CONTAINING PROTEIN-RELATED"/>
    <property type="match status" value="1"/>
</dbReference>
<evidence type="ECO:0000259" key="5">
    <source>
        <dbReference type="PROSITE" id="PS51935"/>
    </source>
</evidence>
<accession>A0A3E0HCA0</accession>
<dbReference type="Pfam" id="PF00877">
    <property type="entry name" value="NLPC_P60"/>
    <property type="match status" value="1"/>
</dbReference>
<reference evidence="6 7" key="1">
    <citation type="submission" date="2018-08" db="EMBL/GenBank/DDBJ databases">
        <title>Genomic Encyclopedia of Archaeal and Bacterial Type Strains, Phase II (KMG-II): from individual species to whole genera.</title>
        <authorList>
            <person name="Goeker M."/>
        </authorList>
    </citation>
    <scope>NUCLEOTIDE SEQUENCE [LARGE SCALE GENOMIC DNA]</scope>
    <source>
        <strain evidence="6 7">DSM 45791</strain>
    </source>
</reference>
<evidence type="ECO:0000256" key="4">
    <source>
        <dbReference type="ARBA" id="ARBA00022807"/>
    </source>
</evidence>
<evidence type="ECO:0000256" key="2">
    <source>
        <dbReference type="ARBA" id="ARBA00022670"/>
    </source>
</evidence>
<dbReference type="Gene3D" id="3.90.1720.10">
    <property type="entry name" value="endopeptidase domain like (from Nostoc punctiforme)"/>
    <property type="match status" value="1"/>
</dbReference>
<proteinExistence type="inferred from homology"/>
<dbReference type="Proteomes" id="UP000256269">
    <property type="component" value="Unassembled WGS sequence"/>
</dbReference>
<comment type="caution">
    <text evidence="6">The sequence shown here is derived from an EMBL/GenBank/DDBJ whole genome shotgun (WGS) entry which is preliminary data.</text>
</comment>
<dbReference type="GO" id="GO:0008234">
    <property type="term" value="F:cysteine-type peptidase activity"/>
    <property type="evidence" value="ECO:0007669"/>
    <property type="project" value="UniProtKB-KW"/>
</dbReference>
<keyword evidence="2" id="KW-0645">Protease</keyword>
<dbReference type="RefSeq" id="WP_116178067.1">
    <property type="nucleotide sequence ID" value="NZ_CP144375.1"/>
</dbReference>
<protein>
    <submittedName>
        <fullName evidence="6">Cell wall-associated NlpC family hydrolase</fullName>
    </submittedName>
</protein>
<sequence>MRIWIIVAVAVGLVFTAVLVTVTVSSVVTNQAQQLSRFRMANCNAAIGPWADAMGDAAAGAGQVQRLNPDQRAIAAQIIQIGKDRQLPPLAWQVAIQAGMQESSLTNVTHGDAAGPDSRGIFQMRFTMGWGTEAQLLDPVYEINKFYDVLTKIPNWQQMRPGDAAQTVERSAFPDAYDKWEAMAADLIKSVGDIADPSGCGTQLVSAILPANQAAAKAIAYAEQQLGKPYIWGGNGPDGYDCSGLVQQAYLAAGIQLPRVAADQYHAGSMLPVEQAQPGDLVFLATDKSNPATIHHVAMYLGDHKIIEAQDFGIPIHIRPFSFTEAEVVPQAVRPGV</sequence>
<dbReference type="PANTHER" id="PTHR47359">
    <property type="entry name" value="PEPTIDOGLYCAN DL-ENDOPEPTIDASE CWLO"/>
    <property type="match status" value="1"/>
</dbReference>
<keyword evidence="4" id="KW-0788">Thiol protease</keyword>
<dbReference type="InterPro" id="IPR000064">
    <property type="entry name" value="NLP_P60_dom"/>
</dbReference>
<dbReference type="InterPro" id="IPR038765">
    <property type="entry name" value="Papain-like_cys_pep_sf"/>
</dbReference>
<gene>
    <name evidence="6" type="ORF">BCF44_111382</name>
</gene>
<keyword evidence="7" id="KW-1185">Reference proteome</keyword>
<dbReference type="OrthoDB" id="5496837at2"/>
<dbReference type="GO" id="GO:0006508">
    <property type="term" value="P:proteolysis"/>
    <property type="evidence" value="ECO:0007669"/>
    <property type="project" value="UniProtKB-KW"/>
</dbReference>